<feature type="region of interest" description="Disordered" evidence="1">
    <location>
        <begin position="160"/>
        <end position="180"/>
    </location>
</feature>
<dbReference type="EMBL" id="JARBJD010000015">
    <property type="protein sequence ID" value="KAK2961542.1"/>
    <property type="molecule type" value="Genomic_DNA"/>
</dbReference>
<dbReference type="Proteomes" id="UP001281761">
    <property type="component" value="Unassembled WGS sequence"/>
</dbReference>
<proteinExistence type="predicted"/>
<keyword evidence="3" id="KW-1185">Reference proteome</keyword>
<accession>A0ABQ9YCP5</accession>
<name>A0ABQ9YCP5_9EUKA</name>
<sequence length="180" mass="20443">MILFSIVFVTRLFSHPLSITSNTIPIADEDDSETPPPRESVHTPLASPAATHLKDIRYPPSVTGVDVQTSSSPFSHRAIPRSDSYYPYSNTRYTYPQPSYSAPTQRVNSPNIFVQQPQYGYNQFPSTVPLQQSRYSPYSQSNRYTPTTIDHLDRFTYLDDPYRTPNPSSRPLPPNIVIMN</sequence>
<protein>
    <submittedName>
        <fullName evidence="2">Uncharacterized protein</fullName>
    </submittedName>
</protein>
<feature type="region of interest" description="Disordered" evidence="1">
    <location>
        <begin position="23"/>
        <end position="52"/>
    </location>
</feature>
<evidence type="ECO:0000256" key="1">
    <source>
        <dbReference type="SAM" id="MobiDB-lite"/>
    </source>
</evidence>
<reference evidence="2 3" key="1">
    <citation type="journal article" date="2022" name="bioRxiv">
        <title>Genomics of Preaxostyla Flagellates Illuminates Evolutionary Transitions and the Path Towards Mitochondrial Loss.</title>
        <authorList>
            <person name="Novak L.V.F."/>
            <person name="Treitli S.C."/>
            <person name="Pyrih J."/>
            <person name="Halakuc P."/>
            <person name="Pipaliya S.V."/>
            <person name="Vacek V."/>
            <person name="Brzon O."/>
            <person name="Soukal P."/>
            <person name="Eme L."/>
            <person name="Dacks J.B."/>
            <person name="Karnkowska A."/>
            <person name="Elias M."/>
            <person name="Hampl V."/>
        </authorList>
    </citation>
    <scope>NUCLEOTIDE SEQUENCE [LARGE SCALE GENOMIC DNA]</scope>
    <source>
        <strain evidence="2">NAU3</strain>
        <tissue evidence="2">Gut</tissue>
    </source>
</reference>
<evidence type="ECO:0000313" key="2">
    <source>
        <dbReference type="EMBL" id="KAK2961542.1"/>
    </source>
</evidence>
<comment type="caution">
    <text evidence="2">The sequence shown here is derived from an EMBL/GenBank/DDBJ whole genome shotgun (WGS) entry which is preliminary data.</text>
</comment>
<evidence type="ECO:0000313" key="3">
    <source>
        <dbReference type="Proteomes" id="UP001281761"/>
    </source>
</evidence>
<organism evidence="2 3">
    <name type="scientific">Blattamonas nauphoetae</name>
    <dbReference type="NCBI Taxonomy" id="2049346"/>
    <lineage>
        <taxon>Eukaryota</taxon>
        <taxon>Metamonada</taxon>
        <taxon>Preaxostyla</taxon>
        <taxon>Oxymonadida</taxon>
        <taxon>Blattamonas</taxon>
    </lineage>
</organism>
<gene>
    <name evidence="2" type="ORF">BLNAU_3340</name>
</gene>